<dbReference type="AlphaFoldDB" id="A0A8S1EIG2"/>
<evidence type="ECO:0000259" key="3">
    <source>
        <dbReference type="PROSITE" id="PS00036"/>
    </source>
</evidence>
<dbReference type="InterPro" id="IPR046347">
    <property type="entry name" value="bZIP_sf"/>
</dbReference>
<feature type="compositionally biased region" description="Pro residues" evidence="2">
    <location>
        <begin position="18"/>
        <end position="33"/>
    </location>
</feature>
<evidence type="ECO:0000256" key="1">
    <source>
        <dbReference type="SAM" id="Coils"/>
    </source>
</evidence>
<evidence type="ECO:0000313" key="5">
    <source>
        <dbReference type="Proteomes" id="UP000494206"/>
    </source>
</evidence>
<protein>
    <recommendedName>
        <fullName evidence="3">BZIP domain-containing protein</fullName>
    </recommendedName>
</protein>
<dbReference type="PROSITE" id="PS00036">
    <property type="entry name" value="BZIP_BASIC"/>
    <property type="match status" value="1"/>
</dbReference>
<dbReference type="InterPro" id="IPR004827">
    <property type="entry name" value="bZIP"/>
</dbReference>
<dbReference type="Proteomes" id="UP000494206">
    <property type="component" value="Unassembled WGS sequence"/>
</dbReference>
<dbReference type="SMART" id="SM00338">
    <property type="entry name" value="BRLZ"/>
    <property type="match status" value="1"/>
</dbReference>
<dbReference type="EMBL" id="CADEPM010000003">
    <property type="protein sequence ID" value="CAB3403621.1"/>
    <property type="molecule type" value="Genomic_DNA"/>
</dbReference>
<name>A0A8S1EIG2_9PELO</name>
<feature type="region of interest" description="Disordered" evidence="2">
    <location>
        <begin position="187"/>
        <end position="208"/>
    </location>
</feature>
<dbReference type="SUPFAM" id="SSF57959">
    <property type="entry name" value="Leucine zipper domain"/>
    <property type="match status" value="1"/>
</dbReference>
<feature type="domain" description="BZIP" evidence="3">
    <location>
        <begin position="216"/>
        <end position="230"/>
    </location>
</feature>
<sequence length="276" mass="31520">MLRLSTEMPTTVGFSTWPPTPPLPPLARAPPSDPGDHPQHLRRQTHNLNSLSREFESADTELIVLQQNDCVKFPTSKIMSRRLHLNEEASSSMMNYEIESHYDDYFYGYQTNTSSDHQNDLSTSSIDNFTPDLQEMDALMSCDIRSLDEFIHDDKSDSTYLNDVSDSSSSQFSPDSDADLIGEFFPQYSHQNKSPSSSSRKFSTCSSSDASDYRLKRDKNNISSQKSRAKRQAVIQALREEKEILERKKVELTTLVGTLEAQVEDYKRMVMMFVKE</sequence>
<accession>A0A8S1EIG2</accession>
<dbReference type="Gene3D" id="1.20.5.170">
    <property type="match status" value="1"/>
</dbReference>
<keyword evidence="5" id="KW-1185">Reference proteome</keyword>
<proteinExistence type="predicted"/>
<feature type="region of interest" description="Disordered" evidence="2">
    <location>
        <begin position="1"/>
        <end position="42"/>
    </location>
</feature>
<organism evidence="4 5">
    <name type="scientific">Caenorhabditis bovis</name>
    <dbReference type="NCBI Taxonomy" id="2654633"/>
    <lineage>
        <taxon>Eukaryota</taxon>
        <taxon>Metazoa</taxon>
        <taxon>Ecdysozoa</taxon>
        <taxon>Nematoda</taxon>
        <taxon>Chromadorea</taxon>
        <taxon>Rhabditida</taxon>
        <taxon>Rhabditina</taxon>
        <taxon>Rhabditomorpha</taxon>
        <taxon>Rhabditoidea</taxon>
        <taxon>Rhabditidae</taxon>
        <taxon>Peloderinae</taxon>
        <taxon>Caenorhabditis</taxon>
    </lineage>
</organism>
<evidence type="ECO:0000256" key="2">
    <source>
        <dbReference type="SAM" id="MobiDB-lite"/>
    </source>
</evidence>
<feature type="coiled-coil region" evidence="1">
    <location>
        <begin position="228"/>
        <end position="262"/>
    </location>
</feature>
<dbReference type="Pfam" id="PF07716">
    <property type="entry name" value="bZIP_2"/>
    <property type="match status" value="1"/>
</dbReference>
<dbReference type="OrthoDB" id="10039716at2759"/>
<reference evidence="4 5" key="1">
    <citation type="submission" date="2020-04" db="EMBL/GenBank/DDBJ databases">
        <authorList>
            <person name="Laetsch R D."/>
            <person name="Stevens L."/>
            <person name="Kumar S."/>
            <person name="Blaxter L. M."/>
        </authorList>
    </citation>
    <scope>NUCLEOTIDE SEQUENCE [LARGE SCALE GENOMIC DNA]</scope>
</reference>
<evidence type="ECO:0000313" key="4">
    <source>
        <dbReference type="EMBL" id="CAB3403621.1"/>
    </source>
</evidence>
<feature type="compositionally biased region" description="Low complexity" evidence="2">
    <location>
        <begin position="189"/>
        <end position="208"/>
    </location>
</feature>
<keyword evidence="1" id="KW-0175">Coiled coil</keyword>
<dbReference type="GO" id="GO:0003700">
    <property type="term" value="F:DNA-binding transcription factor activity"/>
    <property type="evidence" value="ECO:0007669"/>
    <property type="project" value="InterPro"/>
</dbReference>
<comment type="caution">
    <text evidence="4">The sequence shown here is derived from an EMBL/GenBank/DDBJ whole genome shotgun (WGS) entry which is preliminary data.</text>
</comment>
<gene>
    <name evidence="4" type="ORF">CBOVIS_LOCUS6068</name>
</gene>